<dbReference type="Ensembl" id="ENSSSCT00030099621.1">
    <property type="protein sequence ID" value="ENSSSCP00030045890.1"/>
    <property type="gene ID" value="ENSSSCG00030071211.1"/>
</dbReference>
<evidence type="ECO:0000313" key="3">
    <source>
        <dbReference type="Proteomes" id="UP000694570"/>
    </source>
</evidence>
<evidence type="ECO:0000313" key="2">
    <source>
        <dbReference type="Ensembl" id="ENSSSCP00030045890.1"/>
    </source>
</evidence>
<protein>
    <submittedName>
        <fullName evidence="2">Uncharacterized protein</fullName>
    </submittedName>
</protein>
<feature type="transmembrane region" description="Helical" evidence="1">
    <location>
        <begin position="52"/>
        <end position="79"/>
    </location>
</feature>
<proteinExistence type="predicted"/>
<organism evidence="2 3">
    <name type="scientific">Sus scrofa</name>
    <name type="common">Pig</name>
    <dbReference type="NCBI Taxonomy" id="9823"/>
    <lineage>
        <taxon>Eukaryota</taxon>
        <taxon>Metazoa</taxon>
        <taxon>Chordata</taxon>
        <taxon>Craniata</taxon>
        <taxon>Vertebrata</taxon>
        <taxon>Euteleostomi</taxon>
        <taxon>Mammalia</taxon>
        <taxon>Eutheria</taxon>
        <taxon>Laurasiatheria</taxon>
        <taxon>Artiodactyla</taxon>
        <taxon>Suina</taxon>
        <taxon>Suidae</taxon>
        <taxon>Sus</taxon>
    </lineage>
</organism>
<keyword evidence="1" id="KW-0472">Membrane</keyword>
<keyword evidence="1" id="KW-0812">Transmembrane</keyword>
<accession>A0A8D0Y4B1</accession>
<dbReference type="AlphaFoldDB" id="A0A8D0Y4B1"/>
<reference evidence="2" key="1">
    <citation type="submission" date="2025-08" db="UniProtKB">
        <authorList>
            <consortium name="Ensembl"/>
        </authorList>
    </citation>
    <scope>IDENTIFICATION</scope>
</reference>
<name>A0A8D0Y4B1_PIG</name>
<keyword evidence="1" id="KW-1133">Transmembrane helix</keyword>
<sequence length="114" mass="13214">MPRSGIAGLCGSFIFNFLRNFHHTVFHSGCTNLHPHQQYRWVPFSLHPLQHLLFVLMLAILTDVKWYLVVVLICIYLKISDVEHFFMGLLVICMSSLENYLCRSSIGPSLENYL</sequence>
<dbReference type="Proteomes" id="UP000694570">
    <property type="component" value="Unplaced"/>
</dbReference>
<evidence type="ECO:0000256" key="1">
    <source>
        <dbReference type="SAM" id="Phobius"/>
    </source>
</evidence>